<reference evidence="1" key="2">
    <citation type="submission" date="2020-09" db="EMBL/GenBank/DDBJ databases">
        <authorList>
            <person name="Sun Q."/>
            <person name="Ohkuma M."/>
        </authorList>
    </citation>
    <scope>NUCLEOTIDE SEQUENCE</scope>
    <source>
        <strain evidence="1">JCM 5069</strain>
    </source>
</reference>
<gene>
    <name evidence="1" type="ORF">GCM10018793_45410</name>
</gene>
<reference evidence="1" key="1">
    <citation type="journal article" date="2014" name="Int. J. Syst. Evol. Microbiol.">
        <title>Complete genome sequence of Corynebacterium casei LMG S-19264T (=DSM 44701T), isolated from a smear-ripened cheese.</title>
        <authorList>
            <consortium name="US DOE Joint Genome Institute (JGI-PGF)"/>
            <person name="Walter F."/>
            <person name="Albersmeier A."/>
            <person name="Kalinowski J."/>
            <person name="Ruckert C."/>
        </authorList>
    </citation>
    <scope>NUCLEOTIDE SEQUENCE</scope>
    <source>
        <strain evidence="1">JCM 5069</strain>
    </source>
</reference>
<comment type="caution">
    <text evidence="1">The sequence shown here is derived from an EMBL/GenBank/DDBJ whole genome shotgun (WGS) entry which is preliminary data.</text>
</comment>
<dbReference type="InterPro" id="IPR036271">
    <property type="entry name" value="Tet_transcr_reg_TetR-rel_C_sf"/>
</dbReference>
<evidence type="ECO:0000313" key="2">
    <source>
        <dbReference type="Proteomes" id="UP000603708"/>
    </source>
</evidence>
<dbReference type="SUPFAM" id="SSF48498">
    <property type="entry name" value="Tetracyclin repressor-like, C-terminal domain"/>
    <property type="match status" value="1"/>
</dbReference>
<dbReference type="Proteomes" id="UP000603708">
    <property type="component" value="Unassembled WGS sequence"/>
</dbReference>
<organism evidence="1 2">
    <name type="scientific">Streptomyces sulfonofaciens</name>
    <dbReference type="NCBI Taxonomy" id="68272"/>
    <lineage>
        <taxon>Bacteria</taxon>
        <taxon>Bacillati</taxon>
        <taxon>Actinomycetota</taxon>
        <taxon>Actinomycetes</taxon>
        <taxon>Kitasatosporales</taxon>
        <taxon>Streptomycetaceae</taxon>
        <taxon>Streptomyces</taxon>
    </lineage>
</organism>
<protein>
    <submittedName>
        <fullName evidence="1">Uncharacterized protein</fullName>
    </submittedName>
</protein>
<accession>A0A919GF37</accession>
<proteinExistence type="predicted"/>
<dbReference type="EMBL" id="BNCD01000014">
    <property type="protein sequence ID" value="GHH83405.1"/>
    <property type="molecule type" value="Genomic_DNA"/>
</dbReference>
<keyword evidence="2" id="KW-1185">Reference proteome</keyword>
<sequence length="149" mass="17074">MRQWQEHLAAGMRTLRRHGRLPDSLDVDEEAAALLAGVQGGVSPAHTMLSAKVRRAPAREAGPVELAFRAQCSMTHRRNDRSGAWRTLSRSSHTGEFEFRSAYCPRFRMPWLPLAWWIRKRSDADGTEQFFCPYPIGRPICLRRRGLGW</sequence>
<name>A0A919GF37_9ACTN</name>
<evidence type="ECO:0000313" key="1">
    <source>
        <dbReference type="EMBL" id="GHH83405.1"/>
    </source>
</evidence>
<dbReference type="AlphaFoldDB" id="A0A919GF37"/>